<comment type="caution">
    <text evidence="1">The sequence shown here is derived from an EMBL/GenBank/DDBJ whole genome shotgun (WGS) entry which is preliminary data.</text>
</comment>
<reference evidence="1" key="1">
    <citation type="submission" date="2021-06" db="EMBL/GenBank/DDBJ databases">
        <authorList>
            <person name="Kallberg Y."/>
            <person name="Tangrot J."/>
            <person name="Rosling A."/>
        </authorList>
    </citation>
    <scope>NUCLEOTIDE SEQUENCE</scope>
    <source>
        <strain evidence="1">28 12/20/2015</strain>
    </source>
</reference>
<evidence type="ECO:0000313" key="2">
    <source>
        <dbReference type="Proteomes" id="UP000789366"/>
    </source>
</evidence>
<proteinExistence type="predicted"/>
<name>A0ACA9P272_9GLOM</name>
<keyword evidence="2" id="KW-1185">Reference proteome</keyword>
<evidence type="ECO:0000313" key="1">
    <source>
        <dbReference type="EMBL" id="CAG8679855.1"/>
    </source>
</evidence>
<dbReference type="Proteomes" id="UP000789366">
    <property type="component" value="Unassembled WGS sequence"/>
</dbReference>
<organism evidence="1 2">
    <name type="scientific">Cetraspora pellucida</name>
    <dbReference type="NCBI Taxonomy" id="1433469"/>
    <lineage>
        <taxon>Eukaryota</taxon>
        <taxon>Fungi</taxon>
        <taxon>Fungi incertae sedis</taxon>
        <taxon>Mucoromycota</taxon>
        <taxon>Glomeromycotina</taxon>
        <taxon>Glomeromycetes</taxon>
        <taxon>Diversisporales</taxon>
        <taxon>Gigasporaceae</taxon>
        <taxon>Cetraspora</taxon>
    </lineage>
</organism>
<gene>
    <name evidence="1" type="ORF">SPELUC_LOCUS10096</name>
</gene>
<dbReference type="EMBL" id="CAJVPW010018065">
    <property type="protein sequence ID" value="CAG8679855.1"/>
    <property type="molecule type" value="Genomic_DNA"/>
</dbReference>
<protein>
    <submittedName>
        <fullName evidence="1">2247_t:CDS:1</fullName>
    </submittedName>
</protein>
<feature type="non-terminal residue" evidence="1">
    <location>
        <position position="1"/>
    </location>
</feature>
<accession>A0ACA9P272</accession>
<sequence>SRGNKETAGRVKYRLEFEEYPETASDGVACIYNVAGMDLKKANEIFDLKNIQYSYKDGTSHNEVYCSFLNTKVYKETRSCCGVKFSNELLVDNATLNEFVAAHKIACKYYDELTQIRCNGKPILTKFYQCEDDTSPSHYFIGCQNYKRDEKGHRFLSLSQRTNIDYLKQLFQNYLYHDDINNKI</sequence>